<dbReference type="PATRIC" id="fig|86840.3.peg.6031"/>
<dbReference type="EMBL" id="LJPX01000119">
    <property type="protein sequence ID" value="KPW79409.1"/>
    <property type="molecule type" value="Genomic_DNA"/>
</dbReference>
<reference evidence="1 2" key="1">
    <citation type="submission" date="2015-09" db="EMBL/GenBank/DDBJ databases">
        <title>Genome announcement of multiple Pseudomonas syringae strains.</title>
        <authorList>
            <person name="Thakur S."/>
            <person name="Wang P.W."/>
            <person name="Gong Y."/>
            <person name="Weir B.S."/>
            <person name="Guttman D.S."/>
        </authorList>
    </citation>
    <scope>NUCLEOTIDE SEQUENCE [LARGE SCALE GENOMIC DNA]</scope>
    <source>
        <strain evidence="1 2">ICMP2823</strain>
    </source>
</reference>
<dbReference type="Proteomes" id="UP000050564">
    <property type="component" value="Unassembled WGS sequence"/>
</dbReference>
<accession>A0A0P9LMM7</accession>
<evidence type="ECO:0000313" key="1">
    <source>
        <dbReference type="EMBL" id="KPW79409.1"/>
    </source>
</evidence>
<protein>
    <submittedName>
        <fullName evidence="1">Uncharacterized protein</fullName>
    </submittedName>
</protein>
<dbReference type="AlphaFoldDB" id="A0A0P9LMM7"/>
<comment type="caution">
    <text evidence="1">The sequence shown here is derived from an EMBL/GenBank/DDBJ whole genome shotgun (WGS) entry which is preliminary data.</text>
</comment>
<evidence type="ECO:0000313" key="2">
    <source>
        <dbReference type="Proteomes" id="UP000050564"/>
    </source>
</evidence>
<proteinExistence type="predicted"/>
<organism evidence="1 2">
    <name type="scientific">Pseudomonas cannabina</name>
    <dbReference type="NCBI Taxonomy" id="86840"/>
    <lineage>
        <taxon>Bacteria</taxon>
        <taxon>Pseudomonadati</taxon>
        <taxon>Pseudomonadota</taxon>
        <taxon>Gammaproteobacteria</taxon>
        <taxon>Pseudomonadales</taxon>
        <taxon>Pseudomonadaceae</taxon>
        <taxon>Pseudomonas</taxon>
    </lineage>
</organism>
<gene>
    <name evidence="1" type="ORF">ALO81_200301</name>
</gene>
<sequence>MTTKTFSQWLYEDGRKEALQDVYFDDQMGPGSEFLDWAQSVYNAMQKPFSPSEPRPRIWPFTE</sequence>
<name>A0A0P9LMM7_PSECA</name>